<organism evidence="1 2">
    <name type="scientific">Dichomitus squalens</name>
    <dbReference type="NCBI Taxonomy" id="114155"/>
    <lineage>
        <taxon>Eukaryota</taxon>
        <taxon>Fungi</taxon>
        <taxon>Dikarya</taxon>
        <taxon>Basidiomycota</taxon>
        <taxon>Agaricomycotina</taxon>
        <taxon>Agaricomycetes</taxon>
        <taxon>Polyporales</taxon>
        <taxon>Polyporaceae</taxon>
        <taxon>Dichomitus</taxon>
    </lineage>
</organism>
<protein>
    <submittedName>
        <fullName evidence="1">Uncharacterized protein</fullName>
    </submittedName>
</protein>
<accession>A0A4Q9PZ65</accession>
<reference evidence="1 2" key="1">
    <citation type="submission" date="2019-01" db="EMBL/GenBank/DDBJ databases">
        <title>Draft genome sequences of three monokaryotic isolates of the white-rot basidiomycete fungus Dichomitus squalens.</title>
        <authorList>
            <consortium name="DOE Joint Genome Institute"/>
            <person name="Lopez S.C."/>
            <person name="Andreopoulos B."/>
            <person name="Pangilinan J."/>
            <person name="Lipzen A."/>
            <person name="Riley R."/>
            <person name="Ahrendt S."/>
            <person name="Ng V."/>
            <person name="Barry K."/>
            <person name="Daum C."/>
            <person name="Grigoriev I.V."/>
            <person name="Hilden K.S."/>
            <person name="Makela M.R."/>
            <person name="de Vries R.P."/>
        </authorList>
    </citation>
    <scope>NUCLEOTIDE SEQUENCE [LARGE SCALE GENOMIC DNA]</scope>
    <source>
        <strain evidence="1 2">CBS 464.89</strain>
    </source>
</reference>
<dbReference type="EMBL" id="ML145109">
    <property type="protein sequence ID" value="TBU59866.1"/>
    <property type="molecule type" value="Genomic_DNA"/>
</dbReference>
<gene>
    <name evidence="1" type="ORF">BD310DRAFT_362067</name>
</gene>
<proteinExistence type="predicted"/>
<name>A0A4Q9PZ65_9APHY</name>
<dbReference type="Proteomes" id="UP000292082">
    <property type="component" value="Unassembled WGS sequence"/>
</dbReference>
<evidence type="ECO:0000313" key="1">
    <source>
        <dbReference type="EMBL" id="TBU59866.1"/>
    </source>
</evidence>
<sequence>MYIHICAVLARRMIVGSAVVKPSICDASAGFMCACYAVLHSASVRFSIGRGLSSCFVLRHWPTSRGGSPPHRTIPVRSRTLRRDHHNRVCQSPTPVSLPLMTSLRRTARRRRTTTPNTVTVATTSQGRCLSRHRRNRNRLWLSSTL</sequence>
<evidence type="ECO:0000313" key="2">
    <source>
        <dbReference type="Proteomes" id="UP000292082"/>
    </source>
</evidence>
<keyword evidence="2" id="KW-1185">Reference proteome</keyword>
<dbReference type="AlphaFoldDB" id="A0A4Q9PZ65"/>